<name>A0AAP3BB97_9BACT</name>
<evidence type="ECO:0000313" key="1">
    <source>
        <dbReference type="EMBL" id="MCW4127925.1"/>
    </source>
</evidence>
<accession>A0AAP3BB97</accession>
<comment type="caution">
    <text evidence="1">The sequence shown here is derived from an EMBL/GenBank/DDBJ whole genome shotgun (WGS) entry which is preliminary data.</text>
</comment>
<sequence>MGLSSNVLWHQTKKDGLMGILKAKKLYFSYSLENILSFREIGGIAFPMISLCDLPLSEFTDSKWAYGDYAIGLSREWGEKNGFNPVCYCHANSDYKKRMINRLVEAAASKDKSVIEKAMFPFAYMKLVEGVLLNRRYKKYRFYDEKEVRLVPHQEDIKGYELCLFESQYQDFKKRYKKSILGKNGVNFSFSDVKYIIVGNENNRKEVQGVLAKQTEDCSHIVILTKQQVLGDIVGNNHNEELPMLNIEPIKTSELALKIGKEFFKN</sequence>
<dbReference type="Pfam" id="PF10899">
    <property type="entry name" value="AbiGi"/>
    <property type="match status" value="1"/>
</dbReference>
<evidence type="ECO:0000313" key="2">
    <source>
        <dbReference type="Proteomes" id="UP001209344"/>
    </source>
</evidence>
<organism evidence="1 2">
    <name type="scientific">Segatella copri</name>
    <dbReference type="NCBI Taxonomy" id="165179"/>
    <lineage>
        <taxon>Bacteria</taxon>
        <taxon>Pseudomonadati</taxon>
        <taxon>Bacteroidota</taxon>
        <taxon>Bacteroidia</taxon>
        <taxon>Bacteroidales</taxon>
        <taxon>Prevotellaceae</taxon>
        <taxon>Segatella</taxon>
    </lineage>
</organism>
<dbReference type="InterPro" id="IPR021223">
    <property type="entry name" value="AbiGi"/>
</dbReference>
<protein>
    <submittedName>
        <fullName evidence="1">Abortive infection system antitoxin AbiGi family protein</fullName>
    </submittedName>
</protein>
<dbReference type="AlphaFoldDB" id="A0AAP3BB97"/>
<proteinExistence type="predicted"/>
<dbReference type="Proteomes" id="UP001209344">
    <property type="component" value="Unassembled WGS sequence"/>
</dbReference>
<dbReference type="EMBL" id="JAPDVK010000002">
    <property type="protein sequence ID" value="MCW4127925.1"/>
    <property type="molecule type" value="Genomic_DNA"/>
</dbReference>
<reference evidence="1" key="1">
    <citation type="submission" date="2022-11" db="EMBL/GenBank/DDBJ databases">
        <title>Genomic repertoires linked with pathogenic potency of arthritogenic Prevotella copri isolated from the gut of rheumatoid arthritis patients.</title>
        <authorList>
            <person name="Nii T."/>
            <person name="Maeda Y."/>
            <person name="Motooka D."/>
            <person name="Naito M."/>
            <person name="Matsumoto Y."/>
            <person name="Ogawa T."/>
            <person name="Oguro-Igashira E."/>
            <person name="Kishikawa T."/>
            <person name="Yamashita M."/>
            <person name="Koizumi S."/>
            <person name="Kurakawa T."/>
            <person name="Okumura R."/>
            <person name="Kayama H."/>
            <person name="Murakami M."/>
            <person name="Sakaguchi T."/>
            <person name="Das B."/>
            <person name="Nakamura S."/>
            <person name="Okada Y."/>
            <person name="Kumanogoh A."/>
            <person name="Takeda K."/>
        </authorList>
    </citation>
    <scope>NUCLEOTIDE SEQUENCE</scope>
    <source>
        <strain evidence="1">F3-75</strain>
    </source>
</reference>
<dbReference type="RefSeq" id="WP_264965828.1">
    <property type="nucleotide sequence ID" value="NZ_JAPDVK010000002.1"/>
</dbReference>
<gene>
    <name evidence="1" type="ORF">ONT16_06600</name>
</gene>